<organism evidence="1">
    <name type="scientific">bioreactor metagenome</name>
    <dbReference type="NCBI Taxonomy" id="1076179"/>
    <lineage>
        <taxon>unclassified sequences</taxon>
        <taxon>metagenomes</taxon>
        <taxon>ecological metagenomes</taxon>
    </lineage>
</organism>
<dbReference type="AlphaFoldDB" id="A0A645IGX7"/>
<sequence>MAEISGEMVKEKVLHLMDAKPEFLIGADVSCLLNIGGRLQREGQPVKVMHIAEVLMSR</sequence>
<dbReference type="PANTHER" id="PTHR30296">
    <property type="entry name" value="UNCHARACTERIZED PROTEIN YKGE"/>
    <property type="match status" value="1"/>
</dbReference>
<protein>
    <submittedName>
        <fullName evidence="1">Lactate utilization protein A</fullName>
    </submittedName>
</protein>
<name>A0A645IGX7_9ZZZZ</name>
<accession>A0A645IGX7</accession>
<evidence type="ECO:0000313" key="1">
    <source>
        <dbReference type="EMBL" id="MPN50547.1"/>
    </source>
</evidence>
<dbReference type="PANTHER" id="PTHR30296:SF0">
    <property type="entry name" value="LACTATE UTILIZATION PROTEIN A"/>
    <property type="match status" value="1"/>
</dbReference>
<dbReference type="EMBL" id="VSSQ01114822">
    <property type="protein sequence ID" value="MPN50547.1"/>
    <property type="molecule type" value="Genomic_DNA"/>
</dbReference>
<comment type="caution">
    <text evidence="1">The sequence shown here is derived from an EMBL/GenBank/DDBJ whole genome shotgun (WGS) entry which is preliminary data.</text>
</comment>
<gene>
    <name evidence="1" type="primary">lutA_30</name>
    <name evidence="1" type="ORF">SDC9_198174</name>
</gene>
<proteinExistence type="predicted"/>
<dbReference type="GO" id="GO:0005829">
    <property type="term" value="C:cytosol"/>
    <property type="evidence" value="ECO:0007669"/>
    <property type="project" value="TreeGrafter"/>
</dbReference>
<reference evidence="1" key="1">
    <citation type="submission" date="2019-08" db="EMBL/GenBank/DDBJ databases">
        <authorList>
            <person name="Kucharzyk K."/>
            <person name="Murdoch R.W."/>
            <person name="Higgins S."/>
            <person name="Loffler F."/>
        </authorList>
    </citation>
    <scope>NUCLEOTIDE SEQUENCE</scope>
</reference>